<dbReference type="AlphaFoldDB" id="A0A8K1D5P6"/>
<dbReference type="EMBL" id="SWJQ01002645">
    <property type="protein sequence ID" value="TRZ06314.1"/>
    <property type="molecule type" value="Genomic_DNA"/>
</dbReference>
<name>A0A8K1D5P6_9PASS</name>
<reference evidence="2" key="1">
    <citation type="submission" date="2019-04" db="EMBL/GenBank/DDBJ databases">
        <title>Genome assembly of Zosterops borbonicus 15179.</title>
        <authorList>
            <person name="Leroy T."/>
            <person name="Anselmetti Y."/>
            <person name="Tilak M.-K."/>
            <person name="Nabholz B."/>
        </authorList>
    </citation>
    <scope>NUCLEOTIDE SEQUENCE</scope>
    <source>
        <strain evidence="2">HGM_15179</strain>
        <tissue evidence="2">Muscle</tissue>
    </source>
</reference>
<sequence length="116" mass="12538">MMTMLGLAKVRASVSHCASALPNDHVTDPAGDVTNPPDEITDPMTMSQNTEDVTNQMVTSPTCLMTSSPNDDVTDPTMMSQTQLMTSRTQVMTSHTYLMMSQPNDDVTGLVTSHTN</sequence>
<feature type="region of interest" description="Disordered" evidence="1">
    <location>
        <begin position="21"/>
        <end position="46"/>
    </location>
</feature>
<proteinExistence type="predicted"/>
<keyword evidence="3" id="KW-1185">Reference proteome</keyword>
<protein>
    <submittedName>
        <fullName evidence="2">Uncharacterized protein</fullName>
    </submittedName>
</protein>
<comment type="caution">
    <text evidence="2">The sequence shown here is derived from an EMBL/GenBank/DDBJ whole genome shotgun (WGS) entry which is preliminary data.</text>
</comment>
<evidence type="ECO:0000313" key="3">
    <source>
        <dbReference type="Proteomes" id="UP000796761"/>
    </source>
</evidence>
<organism evidence="2 3">
    <name type="scientific">Zosterops borbonicus</name>
    <dbReference type="NCBI Taxonomy" id="364589"/>
    <lineage>
        <taxon>Eukaryota</taxon>
        <taxon>Metazoa</taxon>
        <taxon>Chordata</taxon>
        <taxon>Craniata</taxon>
        <taxon>Vertebrata</taxon>
        <taxon>Euteleostomi</taxon>
        <taxon>Archelosauria</taxon>
        <taxon>Archosauria</taxon>
        <taxon>Dinosauria</taxon>
        <taxon>Saurischia</taxon>
        <taxon>Theropoda</taxon>
        <taxon>Coelurosauria</taxon>
        <taxon>Aves</taxon>
        <taxon>Neognathae</taxon>
        <taxon>Neoaves</taxon>
        <taxon>Telluraves</taxon>
        <taxon>Australaves</taxon>
        <taxon>Passeriformes</taxon>
        <taxon>Sylvioidea</taxon>
        <taxon>Zosteropidae</taxon>
        <taxon>Zosterops</taxon>
    </lineage>
</organism>
<gene>
    <name evidence="2" type="ORF">HGM15179_020792</name>
</gene>
<accession>A0A8K1D5P6</accession>
<evidence type="ECO:0000313" key="2">
    <source>
        <dbReference type="EMBL" id="TRZ06314.1"/>
    </source>
</evidence>
<evidence type="ECO:0000256" key="1">
    <source>
        <dbReference type="SAM" id="MobiDB-lite"/>
    </source>
</evidence>
<dbReference type="Proteomes" id="UP000796761">
    <property type="component" value="Unassembled WGS sequence"/>
</dbReference>